<dbReference type="InterPro" id="IPR000253">
    <property type="entry name" value="FHA_dom"/>
</dbReference>
<dbReference type="AlphaFoldDB" id="A0A2A2WQ87"/>
<accession>A0A2A2WQ87</accession>
<dbReference type="EMBL" id="NTGA01000015">
    <property type="protein sequence ID" value="PAY23331.1"/>
    <property type="molecule type" value="Genomic_DNA"/>
</dbReference>
<dbReference type="CDD" id="cd00060">
    <property type="entry name" value="FHA"/>
    <property type="match status" value="1"/>
</dbReference>
<organism evidence="9 10">
    <name type="scientific">Dietzia natronolimnaea</name>
    <dbReference type="NCBI Taxonomy" id="161920"/>
    <lineage>
        <taxon>Bacteria</taxon>
        <taxon>Bacillati</taxon>
        <taxon>Actinomycetota</taxon>
        <taxon>Actinomycetes</taxon>
        <taxon>Mycobacteriales</taxon>
        <taxon>Dietziaceae</taxon>
        <taxon>Dietzia</taxon>
    </lineage>
</organism>
<comment type="caution">
    <text evidence="9">The sequence shown here is derived from an EMBL/GenBank/DDBJ whole genome shotgun (WGS) entry which is preliminary data.</text>
</comment>
<evidence type="ECO:0000256" key="6">
    <source>
        <dbReference type="SAM" id="MobiDB-lite"/>
    </source>
</evidence>
<evidence type="ECO:0000313" key="10">
    <source>
        <dbReference type="Proteomes" id="UP000218810"/>
    </source>
</evidence>
<evidence type="ECO:0000256" key="2">
    <source>
        <dbReference type="ARBA" id="ARBA00022553"/>
    </source>
</evidence>
<evidence type="ECO:0000256" key="4">
    <source>
        <dbReference type="ARBA" id="ARBA00022989"/>
    </source>
</evidence>
<dbReference type="SUPFAM" id="SSF49879">
    <property type="entry name" value="SMAD/FHA domain"/>
    <property type="match status" value="1"/>
</dbReference>
<evidence type="ECO:0000256" key="7">
    <source>
        <dbReference type="SAM" id="Phobius"/>
    </source>
</evidence>
<protein>
    <recommendedName>
        <fullName evidence="8">FHA domain-containing protein</fullName>
    </recommendedName>
</protein>
<dbReference type="OrthoDB" id="5240729at2"/>
<evidence type="ECO:0000259" key="8">
    <source>
        <dbReference type="PROSITE" id="PS50006"/>
    </source>
</evidence>
<dbReference type="Pfam" id="PF00498">
    <property type="entry name" value="FHA"/>
    <property type="match status" value="1"/>
</dbReference>
<proteinExistence type="predicted"/>
<dbReference type="Gene3D" id="2.60.200.20">
    <property type="match status" value="1"/>
</dbReference>
<dbReference type="Pfam" id="PF06271">
    <property type="entry name" value="RDD"/>
    <property type="match status" value="1"/>
</dbReference>
<reference evidence="10" key="1">
    <citation type="submission" date="2017-09" db="EMBL/GenBank/DDBJ databases">
        <authorList>
            <person name="Zhang Y."/>
            <person name="Huang X."/>
            <person name="Liu J."/>
            <person name="Lu L."/>
            <person name="Peng K."/>
        </authorList>
    </citation>
    <scope>NUCLEOTIDE SEQUENCE [LARGE SCALE GENOMIC DNA]</scope>
    <source>
        <strain evidence="10">S-XJ-1</strain>
    </source>
</reference>
<dbReference type="Proteomes" id="UP000218810">
    <property type="component" value="Unassembled WGS sequence"/>
</dbReference>
<dbReference type="InterPro" id="IPR010432">
    <property type="entry name" value="RDD"/>
</dbReference>
<feature type="region of interest" description="Disordered" evidence="6">
    <location>
        <begin position="1"/>
        <end position="30"/>
    </location>
</feature>
<feature type="transmembrane region" description="Helical" evidence="7">
    <location>
        <begin position="42"/>
        <end position="59"/>
    </location>
</feature>
<feature type="transmembrane region" description="Helical" evidence="7">
    <location>
        <begin position="120"/>
        <end position="137"/>
    </location>
</feature>
<evidence type="ECO:0000256" key="3">
    <source>
        <dbReference type="ARBA" id="ARBA00022692"/>
    </source>
</evidence>
<evidence type="ECO:0000256" key="1">
    <source>
        <dbReference type="ARBA" id="ARBA00004141"/>
    </source>
</evidence>
<name>A0A2A2WQ87_9ACTN</name>
<keyword evidence="3 7" id="KW-0812">Transmembrane</keyword>
<comment type="subcellular location">
    <subcellularLocation>
        <location evidence="1">Membrane</location>
        <topology evidence="1">Multi-pass membrane protein</topology>
    </subcellularLocation>
</comment>
<evidence type="ECO:0000256" key="5">
    <source>
        <dbReference type="ARBA" id="ARBA00023136"/>
    </source>
</evidence>
<feature type="region of interest" description="Disordered" evidence="6">
    <location>
        <begin position="195"/>
        <end position="218"/>
    </location>
</feature>
<evidence type="ECO:0000313" key="9">
    <source>
        <dbReference type="EMBL" id="PAY23331.1"/>
    </source>
</evidence>
<feature type="transmembrane region" description="Helical" evidence="7">
    <location>
        <begin position="65"/>
        <end position="84"/>
    </location>
</feature>
<dbReference type="InterPro" id="IPR008984">
    <property type="entry name" value="SMAD_FHA_dom_sf"/>
</dbReference>
<sequence length="359" mass="37857">MARTGLRPGRADRAPGAGTPARTRSESEVPAPMLRRVASTGLDTLLCAVLLLTPFWRVYNLDGSWWPPLMLVVGVLTTVLITVLRARSGRSLFSGLLGLRTVSGEPGHAPGVRAMLRRHLMSTGAFLAAGASIWSAFRDPTGRRRTWQDIAADTRVIDTRWGADPLAKAPAPHPETDTGEVAGLVVVDIPRRRTRPGVLPNGLDMTPGVDAESQTPPQRGPVAVIDAAERAAGETSPESVPVVVVDAAPERIAARLVDDTGRSISLARSALVGRDPACAAGEEVEHLFAIDDPDRTVSKTHLRIDVSDRGVTVADRGSSNGTSARIGGVDHPLEAGVAMGVPFGTTLRLGGHTLVVEEP</sequence>
<dbReference type="GO" id="GO:0016020">
    <property type="term" value="C:membrane"/>
    <property type="evidence" value="ECO:0007669"/>
    <property type="project" value="UniProtKB-SubCell"/>
</dbReference>
<keyword evidence="10" id="KW-1185">Reference proteome</keyword>
<keyword evidence="2" id="KW-0597">Phosphoprotein</keyword>
<dbReference type="PROSITE" id="PS50006">
    <property type="entry name" value="FHA_DOMAIN"/>
    <property type="match status" value="1"/>
</dbReference>
<keyword evidence="4 7" id="KW-1133">Transmembrane helix</keyword>
<gene>
    <name evidence="9" type="ORF">CEY15_08395</name>
</gene>
<feature type="domain" description="FHA" evidence="8">
    <location>
        <begin position="270"/>
        <end position="322"/>
    </location>
</feature>
<keyword evidence="5 7" id="KW-0472">Membrane</keyword>